<gene>
    <name evidence="1" type="ORF">HFN_0997</name>
</gene>
<organism evidence="1 2">
    <name type="scientific">Helicobacter fennelliae MRY12-0050</name>
    <dbReference type="NCBI Taxonomy" id="1325130"/>
    <lineage>
        <taxon>Bacteria</taxon>
        <taxon>Pseudomonadati</taxon>
        <taxon>Campylobacterota</taxon>
        <taxon>Epsilonproteobacteria</taxon>
        <taxon>Campylobacterales</taxon>
        <taxon>Helicobacteraceae</taxon>
        <taxon>Helicobacter</taxon>
    </lineage>
</organism>
<reference evidence="1 2" key="1">
    <citation type="journal article" date="2013" name="Genome Announc.">
        <title>Draft Genome Sequence of Helicobacter fennelliae Strain MRY12-0050, Isolated from a Bacteremia Patient.</title>
        <authorList>
            <person name="Rimbara E."/>
            <person name="Matsui M."/>
            <person name="Mori S."/>
            <person name="Suzuki S."/>
            <person name="Suzuki M."/>
            <person name="Kim H."/>
            <person name="Sekizuka T."/>
            <person name="Kuroda M."/>
            <person name="Shibayama K."/>
        </authorList>
    </citation>
    <scope>NUCLEOTIDE SEQUENCE [LARGE SCALE GENOMIC DNA]</scope>
    <source>
        <strain evidence="1 2">MRY12-0050</strain>
    </source>
</reference>
<dbReference type="EMBL" id="BASD01000026">
    <property type="protein sequence ID" value="GAD19757.1"/>
    <property type="molecule type" value="Genomic_DNA"/>
</dbReference>
<proteinExistence type="predicted"/>
<evidence type="ECO:0000313" key="2">
    <source>
        <dbReference type="Proteomes" id="UP000018143"/>
    </source>
</evidence>
<sequence length="216" mass="25895">MTQISRDKLIILFSATRLDDYTNTREHEANLALIGNISHKIGILEIVLRNRIDTLMTNAQSQDWLLSLPRELEPKGEFQTHKRDKFISTQSLGFWVRLVEIYKIHNTIFHKDFLENLDFKKYYFKNKNRFNRDMHFTNYYKVSAILQLFRLIRNRAFHFENLYKFTDNGYPRLNVKITNKYNQSVYIAIEPNKIIDFLNDLIASFDKRLITYGENV</sequence>
<dbReference type="STRING" id="1325130.HFN_0997"/>
<name>T1DWV8_9HELI</name>
<dbReference type="Proteomes" id="UP000018143">
    <property type="component" value="Unassembled WGS sequence"/>
</dbReference>
<comment type="caution">
    <text evidence="1">The sequence shown here is derived from an EMBL/GenBank/DDBJ whole genome shotgun (WGS) entry which is preliminary data.</text>
</comment>
<dbReference type="RefSeq" id="WP_023949310.1">
    <property type="nucleotide sequence ID" value="NZ_BASD01000026.1"/>
</dbReference>
<dbReference type="AlphaFoldDB" id="T1DWV8"/>
<dbReference type="OrthoDB" id="5355820at2"/>
<evidence type="ECO:0008006" key="3">
    <source>
        <dbReference type="Google" id="ProtNLM"/>
    </source>
</evidence>
<evidence type="ECO:0000313" key="1">
    <source>
        <dbReference type="EMBL" id="GAD19757.1"/>
    </source>
</evidence>
<protein>
    <recommendedName>
        <fullName evidence="3">CAAX protease</fullName>
    </recommendedName>
</protein>
<keyword evidence="2" id="KW-1185">Reference proteome</keyword>
<accession>T1DWV8</accession>